<evidence type="ECO:0000313" key="3">
    <source>
        <dbReference type="EMBL" id="PYC71028.1"/>
    </source>
</evidence>
<reference evidence="3 4" key="1">
    <citation type="submission" date="2018-03" db="EMBL/GenBank/DDBJ databases">
        <title>Bioinformatic expansion and discovery of thiopeptide antibiotics.</title>
        <authorList>
            <person name="Schwalen C.J."/>
            <person name="Hudson G.A."/>
            <person name="Mitchell D.A."/>
        </authorList>
    </citation>
    <scope>NUCLEOTIDE SEQUENCE [LARGE SCALE GENOMIC DNA]</scope>
    <source>
        <strain evidence="3 4">ATCC 21389</strain>
    </source>
</reference>
<dbReference type="CDD" id="cd16936">
    <property type="entry name" value="HATPase_RsbW-like"/>
    <property type="match status" value="1"/>
</dbReference>
<dbReference type="InterPro" id="IPR003594">
    <property type="entry name" value="HATPase_dom"/>
</dbReference>
<comment type="caution">
    <text evidence="3">The sequence shown here is derived from an EMBL/GenBank/DDBJ whole genome shotgun (WGS) entry which is preliminary data.</text>
</comment>
<protein>
    <submittedName>
        <fullName evidence="3">ATP-binding protein</fullName>
    </submittedName>
</protein>
<dbReference type="GO" id="GO:0005524">
    <property type="term" value="F:ATP binding"/>
    <property type="evidence" value="ECO:0007669"/>
    <property type="project" value="UniProtKB-KW"/>
</dbReference>
<dbReference type="AlphaFoldDB" id="A0A2V4MZG9"/>
<dbReference type="InterPro" id="IPR036890">
    <property type="entry name" value="HATPase_C_sf"/>
</dbReference>
<dbReference type="PANTHER" id="PTHR35526:SF3">
    <property type="entry name" value="ANTI-SIGMA-F FACTOR RSBW"/>
    <property type="match status" value="1"/>
</dbReference>
<dbReference type="Proteomes" id="UP000248039">
    <property type="component" value="Unassembled WGS sequence"/>
</dbReference>
<dbReference type="InterPro" id="IPR050267">
    <property type="entry name" value="Anti-sigma-factor_SerPK"/>
</dbReference>
<evidence type="ECO:0000313" key="4">
    <source>
        <dbReference type="Proteomes" id="UP000248039"/>
    </source>
</evidence>
<organism evidence="3 4">
    <name type="scientific">Streptomyces tateyamensis</name>
    <dbReference type="NCBI Taxonomy" id="565073"/>
    <lineage>
        <taxon>Bacteria</taxon>
        <taxon>Bacillati</taxon>
        <taxon>Actinomycetota</taxon>
        <taxon>Actinomycetes</taxon>
        <taxon>Kitasatosporales</taxon>
        <taxon>Streptomycetaceae</taxon>
        <taxon>Streptomyces</taxon>
    </lineage>
</organism>
<sequence length="127" mass="13811">MAFLPYEPQSASAARELVRGKLADWRLEHLADDAKLLVTELVSNAAKTGCLTTMRVTVARVTNRAGRAVQIAVRDGSRALPVLIAAARDEDQSGRGLVLVDRLSVMWGVEVDAWGKTVWADLAVERV</sequence>
<keyword evidence="3" id="KW-0547">Nucleotide-binding</keyword>
<evidence type="ECO:0000259" key="2">
    <source>
        <dbReference type="Pfam" id="PF13581"/>
    </source>
</evidence>
<dbReference type="SUPFAM" id="SSF55874">
    <property type="entry name" value="ATPase domain of HSP90 chaperone/DNA topoisomerase II/histidine kinase"/>
    <property type="match status" value="1"/>
</dbReference>
<dbReference type="OrthoDB" id="3872290at2"/>
<keyword evidence="3" id="KW-0067">ATP-binding</keyword>
<keyword evidence="1" id="KW-0418">Kinase</keyword>
<name>A0A2V4MZG9_9ACTN</name>
<gene>
    <name evidence="3" type="ORF">C7C46_26960</name>
</gene>
<accession>A0A2V4MZG9</accession>
<dbReference type="Pfam" id="PF13581">
    <property type="entry name" value="HATPase_c_2"/>
    <property type="match status" value="1"/>
</dbReference>
<dbReference type="EMBL" id="PYBW01000113">
    <property type="protein sequence ID" value="PYC71028.1"/>
    <property type="molecule type" value="Genomic_DNA"/>
</dbReference>
<dbReference type="GO" id="GO:0004674">
    <property type="term" value="F:protein serine/threonine kinase activity"/>
    <property type="evidence" value="ECO:0007669"/>
    <property type="project" value="UniProtKB-KW"/>
</dbReference>
<feature type="domain" description="Histidine kinase/HSP90-like ATPase" evidence="2">
    <location>
        <begin position="5"/>
        <end position="119"/>
    </location>
</feature>
<proteinExistence type="predicted"/>
<dbReference type="RefSeq" id="WP_110672539.1">
    <property type="nucleotide sequence ID" value="NZ_PYBW01000113.1"/>
</dbReference>
<evidence type="ECO:0000256" key="1">
    <source>
        <dbReference type="ARBA" id="ARBA00022527"/>
    </source>
</evidence>
<dbReference type="PANTHER" id="PTHR35526">
    <property type="entry name" value="ANTI-SIGMA-F FACTOR RSBW-RELATED"/>
    <property type="match status" value="1"/>
</dbReference>
<keyword evidence="1" id="KW-0723">Serine/threonine-protein kinase</keyword>
<dbReference type="Gene3D" id="3.30.565.10">
    <property type="entry name" value="Histidine kinase-like ATPase, C-terminal domain"/>
    <property type="match status" value="1"/>
</dbReference>
<keyword evidence="1" id="KW-0808">Transferase</keyword>
<keyword evidence="4" id="KW-1185">Reference proteome</keyword>